<keyword evidence="1" id="KW-0863">Zinc-finger</keyword>
<evidence type="ECO:0000259" key="2">
    <source>
        <dbReference type="PROSITE" id="PS50089"/>
    </source>
</evidence>
<protein>
    <recommendedName>
        <fullName evidence="2">RING-type domain-containing protein</fullName>
    </recommendedName>
</protein>
<sequence length="241" mass="27611">MIVVRGNKAMWPSAAREVWNTANRDGDLERIATFFPGWAPLAPADGGTIGLSPIWHRRDCGVCHNFFGPEGGYMSGSCSHHVHIACLLKLITTRTSCVVCRAPYHKRIWFQFAVEKHLPAAAAFSTPAYHDARREPFSWEREYNRRRDLIVPYLRTAFVAYAAAHRDRWPLARCLEIIDRWEARADRDFADRHLVPDDIAHGYNVCERALDLLHFYLCPARGRPGVAAEYLDELYEFVPSE</sequence>
<comment type="caution">
    <text evidence="3">The sequence shown here is derived from an EMBL/GenBank/DDBJ whole genome shotgun (WGS) entry which is preliminary data.</text>
</comment>
<keyword evidence="1" id="KW-0862">Zinc</keyword>
<dbReference type="InterPro" id="IPR013083">
    <property type="entry name" value="Znf_RING/FYVE/PHD"/>
</dbReference>
<dbReference type="Gene3D" id="3.30.40.10">
    <property type="entry name" value="Zinc/RING finger domain, C3HC4 (zinc finger)"/>
    <property type="match status" value="1"/>
</dbReference>
<organism evidence="3 4">
    <name type="scientific">Riccia sorocarpa</name>
    <dbReference type="NCBI Taxonomy" id="122646"/>
    <lineage>
        <taxon>Eukaryota</taxon>
        <taxon>Viridiplantae</taxon>
        <taxon>Streptophyta</taxon>
        <taxon>Embryophyta</taxon>
        <taxon>Marchantiophyta</taxon>
        <taxon>Marchantiopsida</taxon>
        <taxon>Marchantiidae</taxon>
        <taxon>Marchantiales</taxon>
        <taxon>Ricciaceae</taxon>
        <taxon>Riccia</taxon>
    </lineage>
</organism>
<dbReference type="EMBL" id="JBJQOH010000004">
    <property type="protein sequence ID" value="KAL3689888.1"/>
    <property type="molecule type" value="Genomic_DNA"/>
</dbReference>
<dbReference type="Proteomes" id="UP001633002">
    <property type="component" value="Unassembled WGS sequence"/>
</dbReference>
<dbReference type="SUPFAM" id="SSF57850">
    <property type="entry name" value="RING/U-box"/>
    <property type="match status" value="1"/>
</dbReference>
<proteinExistence type="predicted"/>
<accession>A0ABD3HER0</accession>
<gene>
    <name evidence="3" type="ORF">R1sor_016197</name>
</gene>
<dbReference type="PROSITE" id="PS50089">
    <property type="entry name" value="ZF_RING_2"/>
    <property type="match status" value="1"/>
</dbReference>
<dbReference type="GO" id="GO:0008270">
    <property type="term" value="F:zinc ion binding"/>
    <property type="evidence" value="ECO:0007669"/>
    <property type="project" value="UniProtKB-KW"/>
</dbReference>
<evidence type="ECO:0000313" key="3">
    <source>
        <dbReference type="EMBL" id="KAL3689888.1"/>
    </source>
</evidence>
<keyword evidence="1" id="KW-0479">Metal-binding</keyword>
<feature type="domain" description="RING-type" evidence="2">
    <location>
        <begin position="60"/>
        <end position="101"/>
    </location>
</feature>
<keyword evidence="4" id="KW-1185">Reference proteome</keyword>
<dbReference type="AlphaFoldDB" id="A0ABD3HER0"/>
<reference evidence="3 4" key="1">
    <citation type="submission" date="2024-09" db="EMBL/GenBank/DDBJ databases">
        <title>Chromosome-scale assembly of Riccia sorocarpa.</title>
        <authorList>
            <person name="Paukszto L."/>
        </authorList>
    </citation>
    <scope>NUCLEOTIDE SEQUENCE [LARGE SCALE GENOMIC DNA]</scope>
    <source>
        <strain evidence="3">LP-2024</strain>
        <tissue evidence="3">Aerial parts of the thallus</tissue>
    </source>
</reference>
<dbReference type="CDD" id="cd16448">
    <property type="entry name" value="RING-H2"/>
    <property type="match status" value="1"/>
</dbReference>
<evidence type="ECO:0000313" key="4">
    <source>
        <dbReference type="Proteomes" id="UP001633002"/>
    </source>
</evidence>
<dbReference type="InterPro" id="IPR001841">
    <property type="entry name" value="Znf_RING"/>
</dbReference>
<name>A0ABD3HER0_9MARC</name>
<evidence type="ECO:0000256" key="1">
    <source>
        <dbReference type="PROSITE-ProRule" id="PRU00175"/>
    </source>
</evidence>